<dbReference type="PANTHER" id="PTHR43793">
    <property type="entry name" value="FAD SYNTHASE"/>
    <property type="match status" value="1"/>
</dbReference>
<organism evidence="4">
    <name type="scientific">marine metagenome</name>
    <dbReference type="NCBI Taxonomy" id="408172"/>
    <lineage>
        <taxon>unclassified sequences</taxon>
        <taxon>metagenomes</taxon>
        <taxon>ecological metagenomes</taxon>
    </lineage>
</organism>
<reference evidence="4" key="1">
    <citation type="submission" date="2018-05" db="EMBL/GenBank/DDBJ databases">
        <authorList>
            <person name="Lanie J.A."/>
            <person name="Ng W.-L."/>
            <person name="Kazmierczak K.M."/>
            <person name="Andrzejewski T.M."/>
            <person name="Davidsen T.M."/>
            <person name="Wayne K.J."/>
            <person name="Tettelin H."/>
            <person name="Glass J.I."/>
            <person name="Rusch D."/>
            <person name="Podicherti R."/>
            <person name="Tsui H.-C.T."/>
            <person name="Winkler M.E."/>
        </authorList>
    </citation>
    <scope>NUCLEOTIDE SEQUENCE</scope>
</reference>
<evidence type="ECO:0000256" key="2">
    <source>
        <dbReference type="ARBA" id="ARBA00022695"/>
    </source>
</evidence>
<name>A0A382QTH6_9ZZZZ</name>
<dbReference type="Gene3D" id="3.40.50.620">
    <property type="entry name" value="HUPs"/>
    <property type="match status" value="1"/>
</dbReference>
<dbReference type="GO" id="GO:0016779">
    <property type="term" value="F:nucleotidyltransferase activity"/>
    <property type="evidence" value="ECO:0007669"/>
    <property type="project" value="UniProtKB-KW"/>
</dbReference>
<dbReference type="InterPro" id="IPR050385">
    <property type="entry name" value="Archaeal_FAD_synthase"/>
</dbReference>
<dbReference type="PANTHER" id="PTHR43793:SF2">
    <property type="entry name" value="BIFUNCTIONAL PROTEIN HLDE"/>
    <property type="match status" value="1"/>
</dbReference>
<evidence type="ECO:0000256" key="1">
    <source>
        <dbReference type="ARBA" id="ARBA00022679"/>
    </source>
</evidence>
<dbReference type="Pfam" id="PF01467">
    <property type="entry name" value="CTP_transf_like"/>
    <property type="match status" value="1"/>
</dbReference>
<sequence length="225" mass="25581">MHKIIQLKELSQKLKEIKRKGEKITHCHGVFDLLHVGHIKYFQEAKSMGNVLAVTITPDRFVNKGPDRPSFGEDLRTEAVASLEVVDFVAINEWPTAVETIKILKPDYYVKGPDYRKHSRDISGNIQLEEQAVRSVGGKMLYTSGITFSASNLINQHLSNYSEEQRDFLDLLKKNYTIEQIIEYIESLKKLDVSLIGEAIIDEYIFCDTIGKSGKEPVLVNRKIG</sequence>
<keyword evidence="2" id="KW-0548">Nucleotidyltransferase</keyword>
<dbReference type="InterPro" id="IPR004821">
    <property type="entry name" value="Cyt_trans-like"/>
</dbReference>
<dbReference type="SUPFAM" id="SSF52374">
    <property type="entry name" value="Nucleotidylyl transferase"/>
    <property type="match status" value="1"/>
</dbReference>
<proteinExistence type="predicted"/>
<feature type="non-terminal residue" evidence="4">
    <location>
        <position position="225"/>
    </location>
</feature>
<accession>A0A382QTH6</accession>
<dbReference type="EMBL" id="UINC01116812">
    <property type="protein sequence ID" value="SVC88814.1"/>
    <property type="molecule type" value="Genomic_DNA"/>
</dbReference>
<protein>
    <recommendedName>
        <fullName evidence="3">Cytidyltransferase-like domain-containing protein</fullName>
    </recommendedName>
</protein>
<evidence type="ECO:0000259" key="3">
    <source>
        <dbReference type="Pfam" id="PF01467"/>
    </source>
</evidence>
<dbReference type="AlphaFoldDB" id="A0A382QTH6"/>
<dbReference type="NCBIfam" id="TIGR00125">
    <property type="entry name" value="cyt_tran_rel"/>
    <property type="match status" value="1"/>
</dbReference>
<feature type="domain" description="Cytidyltransferase-like" evidence="3">
    <location>
        <begin position="28"/>
        <end position="134"/>
    </location>
</feature>
<keyword evidence="1" id="KW-0808">Transferase</keyword>
<dbReference type="InterPro" id="IPR014729">
    <property type="entry name" value="Rossmann-like_a/b/a_fold"/>
</dbReference>
<evidence type="ECO:0000313" key="4">
    <source>
        <dbReference type="EMBL" id="SVC88814.1"/>
    </source>
</evidence>
<gene>
    <name evidence="4" type="ORF">METZ01_LOCUS341668</name>
</gene>